<accession>A0A222E864</accession>
<feature type="transmembrane region" description="Helical" evidence="2">
    <location>
        <begin position="46"/>
        <end position="65"/>
    </location>
</feature>
<evidence type="ECO:0000313" key="3">
    <source>
        <dbReference type="EMBL" id="ASP22394.1"/>
    </source>
</evidence>
<reference evidence="3 4" key="1">
    <citation type="submission" date="2017-07" db="EMBL/GenBank/DDBJ databases">
        <title>Genome Sequence of Antarctobacter heliothermus Strain SMS3 Isolated from a culture of the Diatom Skeletonema marinoi.</title>
        <authorList>
            <person name="Topel M."/>
            <person name="Pinder M.I.M."/>
            <person name="Johansson O.N."/>
            <person name="Kourtchenko O."/>
            <person name="Godhe A."/>
            <person name="Clarke A.K."/>
        </authorList>
    </citation>
    <scope>NUCLEOTIDE SEQUENCE [LARGE SCALE GENOMIC DNA]</scope>
    <source>
        <strain evidence="3 4">SMS3</strain>
    </source>
</reference>
<dbReference type="AlphaFoldDB" id="A0A222E864"/>
<dbReference type="RefSeq" id="WP_094036181.1">
    <property type="nucleotide sequence ID" value="NZ_CP022540.1"/>
</dbReference>
<protein>
    <submittedName>
        <fullName evidence="3">Uncharacterized protein</fullName>
    </submittedName>
</protein>
<evidence type="ECO:0000256" key="1">
    <source>
        <dbReference type="SAM" id="MobiDB-lite"/>
    </source>
</evidence>
<gene>
    <name evidence="3" type="ORF">ANTHELSMS3_03773</name>
</gene>
<keyword evidence="2" id="KW-1133">Transmembrane helix</keyword>
<keyword evidence="2" id="KW-0472">Membrane</keyword>
<name>A0A222E864_9RHOB</name>
<keyword evidence="4" id="KW-1185">Reference proteome</keyword>
<evidence type="ECO:0000256" key="2">
    <source>
        <dbReference type="SAM" id="Phobius"/>
    </source>
</evidence>
<sequence length="82" mass="8739">MDNSFEERLARINAKSASNVTTWDQPACASSQQPPRRKGVSSPLKLLLLSFVGGLVVIGGMSFALPRLFADNSVQVFAAGSE</sequence>
<dbReference type="OrthoDB" id="9938676at2"/>
<feature type="compositionally biased region" description="Polar residues" evidence="1">
    <location>
        <begin position="17"/>
        <end position="34"/>
    </location>
</feature>
<dbReference type="EMBL" id="CP022540">
    <property type="protein sequence ID" value="ASP22394.1"/>
    <property type="molecule type" value="Genomic_DNA"/>
</dbReference>
<dbReference type="KEGG" id="aht:ANTHELSMS3_03773"/>
<keyword evidence="2" id="KW-0812">Transmembrane</keyword>
<evidence type="ECO:0000313" key="4">
    <source>
        <dbReference type="Proteomes" id="UP000203589"/>
    </source>
</evidence>
<feature type="region of interest" description="Disordered" evidence="1">
    <location>
        <begin position="17"/>
        <end position="39"/>
    </location>
</feature>
<organism evidence="3 4">
    <name type="scientific">Antarctobacter heliothermus</name>
    <dbReference type="NCBI Taxonomy" id="74033"/>
    <lineage>
        <taxon>Bacteria</taxon>
        <taxon>Pseudomonadati</taxon>
        <taxon>Pseudomonadota</taxon>
        <taxon>Alphaproteobacteria</taxon>
        <taxon>Rhodobacterales</taxon>
        <taxon>Roseobacteraceae</taxon>
        <taxon>Antarctobacter</taxon>
    </lineage>
</organism>
<proteinExistence type="predicted"/>
<dbReference type="Proteomes" id="UP000203589">
    <property type="component" value="Chromosome"/>
</dbReference>